<dbReference type="Proteomes" id="UP000008148">
    <property type="component" value="Chromosome"/>
</dbReference>
<gene>
    <name evidence="1" type="ordered locus">CKO_03992</name>
</gene>
<dbReference type="HOGENOM" id="CLU_2715106_0_0_6"/>
<accession>A8ANK1</accession>
<protein>
    <submittedName>
        <fullName evidence="1">Uncharacterized protein</fullName>
    </submittedName>
</protein>
<dbReference type="KEGG" id="cko:CKO_03992"/>
<dbReference type="STRING" id="290338.CKO_03992"/>
<proteinExistence type="predicted"/>
<sequence>MALTRRPDKAFAPPSGNLRQRNFHFIFPVFSFLALFLNERGPISASSPSLCCEIDNKIYLNHHKNVNLHAKT</sequence>
<reference evidence="1 2" key="1">
    <citation type="submission" date="2007-08" db="EMBL/GenBank/DDBJ databases">
        <authorList>
            <consortium name="The Citrobacter koseri Genome Sequencing Project"/>
            <person name="McClelland M."/>
            <person name="Sanderson E.K."/>
            <person name="Porwollik S."/>
            <person name="Spieth J."/>
            <person name="Clifton W.S."/>
            <person name="Latreille P."/>
            <person name="Courtney L."/>
            <person name="Wang C."/>
            <person name="Pepin K."/>
            <person name="Bhonagiri V."/>
            <person name="Nash W."/>
            <person name="Johnson M."/>
            <person name="Thiruvilangam P."/>
            <person name="Wilson R."/>
        </authorList>
    </citation>
    <scope>NUCLEOTIDE SEQUENCE [LARGE SCALE GENOMIC DNA]</scope>
    <source>
        <strain evidence="2">ATCC BAA-895 / CDC 4225-83 / SGSC4696</strain>
    </source>
</reference>
<dbReference type="AlphaFoldDB" id="A8ANK1"/>
<name>A8ANK1_CITK8</name>
<keyword evidence="2" id="KW-1185">Reference proteome</keyword>
<dbReference type="EMBL" id="CP000822">
    <property type="protein sequence ID" value="ABV15064.1"/>
    <property type="molecule type" value="Genomic_DNA"/>
</dbReference>
<organism evidence="1 2">
    <name type="scientific">Citrobacter koseri (strain ATCC BAA-895 / CDC 4225-83 / SGSC4696)</name>
    <dbReference type="NCBI Taxonomy" id="290338"/>
    <lineage>
        <taxon>Bacteria</taxon>
        <taxon>Pseudomonadati</taxon>
        <taxon>Pseudomonadota</taxon>
        <taxon>Gammaproteobacteria</taxon>
        <taxon>Enterobacterales</taxon>
        <taxon>Enterobacteriaceae</taxon>
        <taxon>Citrobacter</taxon>
    </lineage>
</organism>
<evidence type="ECO:0000313" key="2">
    <source>
        <dbReference type="Proteomes" id="UP000008148"/>
    </source>
</evidence>
<evidence type="ECO:0000313" key="1">
    <source>
        <dbReference type="EMBL" id="ABV15064.1"/>
    </source>
</evidence>